<dbReference type="OrthoDB" id="5620327at2"/>
<dbReference type="Proteomes" id="UP000001726">
    <property type="component" value="Chromosome"/>
</dbReference>
<dbReference type="HOGENOM" id="CLU_1822387_0_0_6"/>
<reference evidence="1 2" key="1">
    <citation type="journal article" date="2008" name="Environ. Microbiol.">
        <title>The genome of Erwinia tasmaniensis strain Et1/99, a non-pathogenic bacterium in the genus Erwinia.</title>
        <authorList>
            <person name="Kube M."/>
            <person name="Migdoll A.M."/>
            <person name="Mueller I."/>
            <person name="Kuhl H."/>
            <person name="Beck A."/>
            <person name="Reinhardt R."/>
            <person name="Geider K."/>
        </authorList>
    </citation>
    <scope>NUCLEOTIDE SEQUENCE [LARGE SCALE GENOMIC DNA]</scope>
    <source>
        <strain evidence="2">DSM 17950 / CFBP 7177 / CIP 109463 / NCPPB 4357 / Et1/99</strain>
    </source>
</reference>
<dbReference type="InterPro" id="IPR027443">
    <property type="entry name" value="IPNS-like_sf"/>
</dbReference>
<name>B2VDX6_ERWT9</name>
<proteinExistence type="predicted"/>
<dbReference type="InterPro" id="IPR010856">
    <property type="entry name" value="Gig2-like"/>
</dbReference>
<evidence type="ECO:0000313" key="2">
    <source>
        <dbReference type="Proteomes" id="UP000001726"/>
    </source>
</evidence>
<dbReference type="SUPFAM" id="SSF51197">
    <property type="entry name" value="Clavaminate synthase-like"/>
    <property type="match status" value="1"/>
</dbReference>
<sequence length="141" mass="15791">MLKPDARWLSAKILSSLPKGFSSIPDIGPDDTLFWHYDVVRAVESEHQGEFDSKVMNTAADDAEVSSGGRADGCNLMPLRDRQMRRTHCIRAVTIVCRPPCWLCRGFSSPPWLALLLAHPQGFPYDVNLFSTSRVARVFDV</sequence>
<evidence type="ECO:0000313" key="1">
    <source>
        <dbReference type="EMBL" id="CAO96163.1"/>
    </source>
</evidence>
<dbReference type="STRING" id="465817.ETA_11170"/>
<dbReference type="Pfam" id="PF07350">
    <property type="entry name" value="Gig2-like"/>
    <property type="match status" value="1"/>
</dbReference>
<organism evidence="1 2">
    <name type="scientific">Erwinia tasmaniensis (strain DSM 17950 / CFBP 7177 / CIP 109463 / NCPPB 4357 / Et1/99)</name>
    <dbReference type="NCBI Taxonomy" id="465817"/>
    <lineage>
        <taxon>Bacteria</taxon>
        <taxon>Pseudomonadati</taxon>
        <taxon>Pseudomonadota</taxon>
        <taxon>Gammaproteobacteria</taxon>
        <taxon>Enterobacterales</taxon>
        <taxon>Erwiniaceae</taxon>
        <taxon>Erwinia</taxon>
    </lineage>
</organism>
<dbReference type="KEGG" id="eta:ETA_11170"/>
<protein>
    <submittedName>
        <fullName evidence="1">Uncharacterized protein</fullName>
    </submittedName>
</protein>
<dbReference type="Gene3D" id="2.60.120.330">
    <property type="entry name" value="B-lactam Antibiotic, Isopenicillin N Synthase, Chain"/>
    <property type="match status" value="1"/>
</dbReference>
<gene>
    <name evidence="1" type="ordered locus">ETA_11170</name>
</gene>
<dbReference type="RefSeq" id="WP_012440863.1">
    <property type="nucleotide sequence ID" value="NC_010694.1"/>
</dbReference>
<accession>B2VDX6</accession>
<dbReference type="AlphaFoldDB" id="B2VDX6"/>
<keyword evidence="2" id="KW-1185">Reference proteome</keyword>
<dbReference type="EMBL" id="CU468135">
    <property type="protein sequence ID" value="CAO96163.1"/>
    <property type="molecule type" value="Genomic_DNA"/>
</dbReference>